<dbReference type="EMBL" id="JAPWTK010000597">
    <property type="protein sequence ID" value="KAJ8937951.1"/>
    <property type="molecule type" value="Genomic_DNA"/>
</dbReference>
<dbReference type="PANTHER" id="PTHR47331">
    <property type="entry name" value="PHD-TYPE DOMAIN-CONTAINING PROTEIN"/>
    <property type="match status" value="1"/>
</dbReference>
<dbReference type="InterPro" id="IPR043502">
    <property type="entry name" value="DNA/RNA_pol_sf"/>
</dbReference>
<accession>A0AAV8XHD6</accession>
<name>A0AAV8XHD6_9CUCU</name>
<evidence type="ECO:0000259" key="1">
    <source>
        <dbReference type="Pfam" id="PF17921"/>
    </source>
</evidence>
<dbReference type="AlphaFoldDB" id="A0AAV8XHD6"/>
<dbReference type="PANTHER" id="PTHR47331:SF4">
    <property type="entry name" value="PEPTIDASE S1 DOMAIN-CONTAINING PROTEIN"/>
    <property type="match status" value="1"/>
</dbReference>
<feature type="domain" description="Integrase zinc-binding" evidence="1">
    <location>
        <begin position="466"/>
        <end position="516"/>
    </location>
</feature>
<feature type="non-terminal residue" evidence="2">
    <location>
        <position position="1"/>
    </location>
</feature>
<dbReference type="InterPro" id="IPR041588">
    <property type="entry name" value="Integrase_H2C2"/>
</dbReference>
<dbReference type="GO" id="GO:0071897">
    <property type="term" value="P:DNA biosynthetic process"/>
    <property type="evidence" value="ECO:0007669"/>
    <property type="project" value="UniProtKB-ARBA"/>
</dbReference>
<dbReference type="Pfam" id="PF17921">
    <property type="entry name" value="Integrase_H2C2"/>
    <property type="match status" value="1"/>
</dbReference>
<dbReference type="Pfam" id="PF05380">
    <property type="entry name" value="Peptidase_A17"/>
    <property type="match status" value="1"/>
</dbReference>
<keyword evidence="3" id="KW-1185">Reference proteome</keyword>
<dbReference type="SUPFAM" id="SSF56672">
    <property type="entry name" value="DNA/RNA polymerases"/>
    <property type="match status" value="1"/>
</dbReference>
<proteinExistence type="predicted"/>
<sequence>ETVTYGVNSSPYLAIRTLLQLAEEGKERWPLASHVLKTDIYVDDLVCGASSVETALQLRDQLIALLGEGCFELRKWSSNHAGLLKDIPASHCQIHHLDLCGDFPVIARDTLCTKRAILSQIARIYDPLGFLSPLTLFAKRILQILWTLGLDWDDTPPQDIVEAWSEINAQISCLETLHISRRLFPSSFKSCQLHAFCDASEVGYACVIYLRGIREDNQTSIRLVMAKSKIPSKTPIDSTIRTVRSIVDFVLSTYRSTFPIQSPVIAWSDSLVALTWIRALPHRWKSFIANSTSFIQEHIAPSCWRYVPSSDNPADPASRGLFHGDLQSCSQPPDFWPDHSSNPTTVPEIDLEEKSVALIAQTPPSIIYNLLTKIFFVTNFKAVNRRIDPLSAEDLHNALMYLVKIVQSEAFTLEIAAIRDKRLCPKYLQKLSPFIDNEGILRVGGRLANSDLPYNTKYPALLPRRHRLTELIINQIHIDNFHPGVNTTMYLVQQNVWIISSRRAIRHYLSPCNRCFLVMSEKYQFVT</sequence>
<dbReference type="Proteomes" id="UP001162162">
    <property type="component" value="Unassembled WGS sequence"/>
</dbReference>
<organism evidence="2 3">
    <name type="scientific">Aromia moschata</name>
    <dbReference type="NCBI Taxonomy" id="1265417"/>
    <lineage>
        <taxon>Eukaryota</taxon>
        <taxon>Metazoa</taxon>
        <taxon>Ecdysozoa</taxon>
        <taxon>Arthropoda</taxon>
        <taxon>Hexapoda</taxon>
        <taxon>Insecta</taxon>
        <taxon>Pterygota</taxon>
        <taxon>Neoptera</taxon>
        <taxon>Endopterygota</taxon>
        <taxon>Coleoptera</taxon>
        <taxon>Polyphaga</taxon>
        <taxon>Cucujiformia</taxon>
        <taxon>Chrysomeloidea</taxon>
        <taxon>Cerambycidae</taxon>
        <taxon>Cerambycinae</taxon>
        <taxon>Callichromatini</taxon>
        <taxon>Aromia</taxon>
    </lineage>
</organism>
<dbReference type="InterPro" id="IPR008042">
    <property type="entry name" value="Retrotrans_Pao"/>
</dbReference>
<dbReference type="Gene3D" id="1.10.340.70">
    <property type="match status" value="1"/>
</dbReference>
<comment type="caution">
    <text evidence="2">The sequence shown here is derived from an EMBL/GenBank/DDBJ whole genome shotgun (WGS) entry which is preliminary data.</text>
</comment>
<gene>
    <name evidence="2" type="ORF">NQ318_013208</name>
</gene>
<evidence type="ECO:0000313" key="3">
    <source>
        <dbReference type="Proteomes" id="UP001162162"/>
    </source>
</evidence>
<protein>
    <recommendedName>
        <fullName evidence="1">Integrase zinc-binding domain-containing protein</fullName>
    </recommendedName>
</protein>
<evidence type="ECO:0000313" key="2">
    <source>
        <dbReference type="EMBL" id="KAJ8937951.1"/>
    </source>
</evidence>
<reference evidence="2" key="1">
    <citation type="journal article" date="2023" name="Insect Mol. Biol.">
        <title>Genome sequencing provides insights into the evolution of gene families encoding plant cell wall-degrading enzymes in longhorned beetles.</title>
        <authorList>
            <person name="Shin N.R."/>
            <person name="Okamura Y."/>
            <person name="Kirsch R."/>
            <person name="Pauchet Y."/>
        </authorList>
    </citation>
    <scope>NUCLEOTIDE SEQUENCE</scope>
    <source>
        <strain evidence="2">AMC_N1</strain>
    </source>
</reference>